<keyword evidence="2" id="KW-0472">Membrane</keyword>
<dbReference type="InterPro" id="IPR016187">
    <property type="entry name" value="CTDL_fold"/>
</dbReference>
<protein>
    <recommendedName>
        <fullName evidence="6">C-type lectin domain-containing protein</fullName>
    </recommendedName>
</protein>
<reference evidence="4 5" key="1">
    <citation type="submission" date="2019-01" db="EMBL/GenBank/DDBJ databases">
        <title>A draft genome assembly of the solar-powered sea slug Elysia chlorotica.</title>
        <authorList>
            <person name="Cai H."/>
            <person name="Li Q."/>
            <person name="Fang X."/>
            <person name="Li J."/>
            <person name="Curtis N.E."/>
            <person name="Altenburger A."/>
            <person name="Shibata T."/>
            <person name="Feng M."/>
            <person name="Maeda T."/>
            <person name="Schwartz J.A."/>
            <person name="Shigenobu S."/>
            <person name="Lundholm N."/>
            <person name="Nishiyama T."/>
            <person name="Yang H."/>
            <person name="Hasebe M."/>
            <person name="Li S."/>
            <person name="Pierce S.K."/>
            <person name="Wang J."/>
        </authorList>
    </citation>
    <scope>NUCLEOTIDE SEQUENCE [LARGE SCALE GENOMIC DNA]</scope>
    <source>
        <strain evidence="4">EC2010</strain>
        <tissue evidence="4">Whole organism of an adult</tissue>
    </source>
</reference>
<evidence type="ECO:0000256" key="3">
    <source>
        <dbReference type="SAM" id="SignalP"/>
    </source>
</evidence>
<dbReference type="EMBL" id="RQTK01000037">
    <property type="protein sequence ID" value="RUS90211.1"/>
    <property type="molecule type" value="Genomic_DNA"/>
</dbReference>
<feature type="chain" id="PRO_5018577144" description="C-type lectin domain-containing protein" evidence="3">
    <location>
        <begin position="20"/>
        <end position="515"/>
    </location>
</feature>
<evidence type="ECO:0000313" key="5">
    <source>
        <dbReference type="Proteomes" id="UP000271974"/>
    </source>
</evidence>
<feature type="transmembrane region" description="Helical" evidence="2">
    <location>
        <begin position="194"/>
        <end position="219"/>
    </location>
</feature>
<feature type="region of interest" description="Disordered" evidence="1">
    <location>
        <begin position="458"/>
        <end position="488"/>
    </location>
</feature>
<dbReference type="CDD" id="cd00037">
    <property type="entry name" value="CLECT"/>
    <property type="match status" value="1"/>
</dbReference>
<feature type="region of interest" description="Disordered" evidence="1">
    <location>
        <begin position="225"/>
        <end position="337"/>
    </location>
</feature>
<keyword evidence="2" id="KW-1133">Transmembrane helix</keyword>
<dbReference type="AlphaFoldDB" id="A0A3S1A488"/>
<dbReference type="Gene3D" id="3.10.100.10">
    <property type="entry name" value="Mannose-Binding Protein A, subunit A"/>
    <property type="match status" value="1"/>
</dbReference>
<keyword evidence="2" id="KW-0812">Transmembrane</keyword>
<feature type="compositionally biased region" description="Basic and acidic residues" evidence="1">
    <location>
        <begin position="397"/>
        <end position="412"/>
    </location>
</feature>
<evidence type="ECO:0000256" key="2">
    <source>
        <dbReference type="SAM" id="Phobius"/>
    </source>
</evidence>
<evidence type="ECO:0008006" key="6">
    <source>
        <dbReference type="Google" id="ProtNLM"/>
    </source>
</evidence>
<keyword evidence="5" id="KW-1185">Reference proteome</keyword>
<dbReference type="InterPro" id="IPR016186">
    <property type="entry name" value="C-type_lectin-like/link_sf"/>
</dbReference>
<feature type="compositionally biased region" description="Acidic residues" evidence="1">
    <location>
        <begin position="290"/>
        <end position="314"/>
    </location>
</feature>
<gene>
    <name evidence="4" type="ORF">EGW08_001992</name>
</gene>
<evidence type="ECO:0000256" key="1">
    <source>
        <dbReference type="SAM" id="MobiDB-lite"/>
    </source>
</evidence>
<feature type="compositionally biased region" description="Acidic residues" evidence="1">
    <location>
        <begin position="240"/>
        <end position="269"/>
    </location>
</feature>
<dbReference type="Proteomes" id="UP000271974">
    <property type="component" value="Unassembled WGS sequence"/>
</dbReference>
<organism evidence="4 5">
    <name type="scientific">Elysia chlorotica</name>
    <name type="common">Eastern emerald elysia</name>
    <name type="synonym">Sea slug</name>
    <dbReference type="NCBI Taxonomy" id="188477"/>
    <lineage>
        <taxon>Eukaryota</taxon>
        <taxon>Metazoa</taxon>
        <taxon>Spiralia</taxon>
        <taxon>Lophotrochozoa</taxon>
        <taxon>Mollusca</taxon>
        <taxon>Gastropoda</taxon>
        <taxon>Heterobranchia</taxon>
        <taxon>Euthyneura</taxon>
        <taxon>Panpulmonata</taxon>
        <taxon>Sacoglossa</taxon>
        <taxon>Placobranchoidea</taxon>
        <taxon>Plakobranchidae</taxon>
        <taxon>Elysia</taxon>
    </lineage>
</organism>
<feature type="compositionally biased region" description="Basic and acidic residues" evidence="1">
    <location>
        <begin position="349"/>
        <end position="382"/>
    </location>
</feature>
<feature type="compositionally biased region" description="Polar residues" evidence="1">
    <location>
        <begin position="415"/>
        <end position="426"/>
    </location>
</feature>
<accession>A0A3S1A488</accession>
<keyword evidence="3" id="KW-0732">Signal</keyword>
<feature type="signal peptide" evidence="3">
    <location>
        <begin position="1"/>
        <end position="19"/>
    </location>
</feature>
<sequence length="515" mass="55850">MSGSIVALVLTSIVQLACGQSFVSILTPARGDPYELSVQAYNYTEALTACQSVGLEPADFADNAAFADLLAYLTAVSPIYDNDVFWVNTITEVSSPKRYFLGGGVEVDSDKWFQSEPNGNCAGDCCFLLTRTSGSKSEPTHKMADEVCTASFAVICGQPLPDPTTAPTLTQTTTTPAPAVTPREVALSTGRQMAIIYLGLILGLSFGISCFCAGMWLVINKYRQRRRRKGRQGDDNPGSDTEDADSDEEDKGDDSGDNGEGMGDDDGDNQVDSGKISIIPSDDLIINDCNDSDNDNDNHDGDDDNDDDDDDGEGCDVKDGAAAVVHPRPLKEKPRVKFELRNDDKRFQHDIESVERSEHDIQTQGATKHDIETQGTKEHDVETEGTIQNDIEPQGATKHDIETQGAKEHDVDTEGTIQNDIDTQGATKRDTKGQGTMPHKGHIIEKDRARIKLANSFKQLRARPSPLGFATSPSPVAKSPPSPGIPAQYELTGSILLGYRTRDQEDVTEKQDQSN</sequence>
<comment type="caution">
    <text evidence="4">The sequence shown here is derived from an EMBL/GenBank/DDBJ whole genome shotgun (WGS) entry which is preliminary data.</text>
</comment>
<evidence type="ECO:0000313" key="4">
    <source>
        <dbReference type="EMBL" id="RUS90211.1"/>
    </source>
</evidence>
<dbReference type="SUPFAM" id="SSF56436">
    <property type="entry name" value="C-type lectin-like"/>
    <property type="match status" value="1"/>
</dbReference>
<name>A0A3S1A488_ELYCH</name>
<feature type="region of interest" description="Disordered" evidence="1">
    <location>
        <begin position="349"/>
        <end position="446"/>
    </location>
</feature>
<proteinExistence type="predicted"/>